<dbReference type="PANTHER" id="PTHR16502:SF0">
    <property type="entry name" value="KERATINOCYTE-ASSOCIATED TRANSMEMBRANE PROTEIN 2"/>
    <property type="match status" value="1"/>
</dbReference>
<name>A0A3B4B4C1_9GOBI</name>
<dbReference type="Proteomes" id="UP000261520">
    <property type="component" value="Unplaced"/>
</dbReference>
<dbReference type="PANTHER" id="PTHR16502">
    <property type="entry name" value="KERATINOCYTE-ASSOCIATED TRANSMEMBRANE PROTEIN 2"/>
    <property type="match status" value="1"/>
</dbReference>
<organism evidence="1 2">
    <name type="scientific">Periophthalmus magnuspinnatus</name>
    <dbReference type="NCBI Taxonomy" id="409849"/>
    <lineage>
        <taxon>Eukaryota</taxon>
        <taxon>Metazoa</taxon>
        <taxon>Chordata</taxon>
        <taxon>Craniata</taxon>
        <taxon>Vertebrata</taxon>
        <taxon>Euteleostomi</taxon>
        <taxon>Actinopterygii</taxon>
        <taxon>Neopterygii</taxon>
        <taxon>Teleostei</taxon>
        <taxon>Neoteleostei</taxon>
        <taxon>Acanthomorphata</taxon>
        <taxon>Gobiaria</taxon>
        <taxon>Gobiiformes</taxon>
        <taxon>Gobioidei</taxon>
        <taxon>Gobiidae</taxon>
        <taxon>Oxudercinae</taxon>
        <taxon>Periophthalmus</taxon>
    </lineage>
</organism>
<evidence type="ECO:0000313" key="1">
    <source>
        <dbReference type="Ensembl" id="ENSPMGP00000024278.1"/>
    </source>
</evidence>
<dbReference type="AlphaFoldDB" id="A0A3B4B4C1"/>
<dbReference type="STRING" id="409849.ENSPMGP00000024278"/>
<accession>A0A3B4B4C1</accession>
<evidence type="ECO:0008006" key="3">
    <source>
        <dbReference type="Google" id="ProtNLM"/>
    </source>
</evidence>
<dbReference type="Ensembl" id="ENSPMGT00000025869.1">
    <property type="protein sequence ID" value="ENSPMGP00000024278.1"/>
    <property type="gene ID" value="ENSPMGG00000019640.1"/>
</dbReference>
<dbReference type="InterPro" id="IPR037645">
    <property type="entry name" value="KCT2"/>
</dbReference>
<keyword evidence="2" id="KW-1185">Reference proteome</keyword>
<protein>
    <recommendedName>
        <fullName evidence="3">Keratinocyte associated transmembrane protein 2</fullName>
    </recommendedName>
</protein>
<reference evidence="1" key="2">
    <citation type="submission" date="2025-09" db="UniProtKB">
        <authorList>
            <consortium name="Ensembl"/>
        </authorList>
    </citation>
    <scope>IDENTIFICATION</scope>
</reference>
<evidence type="ECO:0000313" key="2">
    <source>
        <dbReference type="Proteomes" id="UP000261520"/>
    </source>
</evidence>
<dbReference type="Pfam" id="PF17818">
    <property type="entry name" value="KCT2"/>
    <property type="match status" value="1"/>
</dbReference>
<proteinExistence type="predicted"/>
<sequence length="184" mass="21130">MTSYCTLPQGALWTHSDDWACLSGRVSVGVSTGLERQNVLFLTFLFSVLDSQDQGTNFYSDDDDDDEETYSNSDYDSLFRPGANAGAKGEEPRPNLPTNQLVTRMELINADEQNSHFFFHLVILVILVGIVYITYHNKRKIFLLAQSRRWRDSLCSRNTVEYHRLDTNVNEAMPSLKITRDYIF</sequence>
<reference evidence="1" key="1">
    <citation type="submission" date="2025-08" db="UniProtKB">
        <authorList>
            <consortium name="Ensembl"/>
        </authorList>
    </citation>
    <scope>IDENTIFICATION</scope>
</reference>